<keyword evidence="3" id="KW-1185">Reference proteome</keyword>
<reference evidence="2 3" key="1">
    <citation type="submission" date="2022-08" db="EMBL/GenBank/DDBJ databases">
        <title>Reclassification of Massilia species as members of the genera Telluria, Duganella, Pseudoduganella, Mokoshia gen. nov. and Zemynaea gen. nov. using orthogonal and non-orthogonal genome-based approaches.</title>
        <authorList>
            <person name="Bowman J.P."/>
        </authorList>
    </citation>
    <scope>NUCLEOTIDE SEQUENCE [LARGE SCALE GENOMIC DNA]</scope>
    <source>
        <strain evidence="2 3">JCM 31606</strain>
    </source>
</reference>
<sequence>MRRTLCMVVLGLAGCAGFKPDATVEHAYLLRGEGELVLARALVRTSECPALRVDGRELPMQVRAPASAVPARPVAQGVTKPARFELTVCEAALPPGTRTARVGALDLPVPVSAPQRIVVIGDTGCRMKQSENAFQPCKDNDAWPFARVARSAAAQQPDLVIHVGDYHYRESPCPAGEKACAGSPWGFGQDTWSADFFGPAKPLLRAAPWVFVRGNHESCSRAGQGWFRFLDAAPLTEARSCNDPAQDELAAHTQPFAVTLDAQTRLIVFDSSEQKGADAEFQREFAEVGKLARGAEHAVFLSHHPVLALGLPTKGKPIRPESKEMIASLRAARDGALFAPPVDLALHGHVHLFEALGFSEGGTPTFVLGNSGSMTEGWLPEQLPAASREIGGVRIDAFHTRQGFGFAMLEREDGGWRLTEFDMDGKPVLVCAVASPSLRCSNAR</sequence>
<dbReference type="InterPro" id="IPR029052">
    <property type="entry name" value="Metallo-depent_PP-like"/>
</dbReference>
<dbReference type="RefSeq" id="WP_258810537.1">
    <property type="nucleotide sequence ID" value="NZ_JANUGU010000001.1"/>
</dbReference>
<dbReference type="SUPFAM" id="SSF56300">
    <property type="entry name" value="Metallo-dependent phosphatases"/>
    <property type="match status" value="1"/>
</dbReference>
<dbReference type="Gene3D" id="3.60.21.10">
    <property type="match status" value="1"/>
</dbReference>
<dbReference type="EMBL" id="JANUGU010000001">
    <property type="protein sequence ID" value="MCS0657392.1"/>
    <property type="molecule type" value="Genomic_DNA"/>
</dbReference>
<comment type="caution">
    <text evidence="2">The sequence shown here is derived from an EMBL/GenBank/DDBJ whole genome shotgun (WGS) entry which is preliminary data.</text>
</comment>
<evidence type="ECO:0000313" key="2">
    <source>
        <dbReference type="EMBL" id="MCS0657392.1"/>
    </source>
</evidence>
<evidence type="ECO:0000313" key="3">
    <source>
        <dbReference type="Proteomes" id="UP001204621"/>
    </source>
</evidence>
<name>A0ABT2CTT8_9BURK</name>
<dbReference type="InterPro" id="IPR004843">
    <property type="entry name" value="Calcineurin-like_PHP"/>
</dbReference>
<organism evidence="2 3">
    <name type="scientific">Massilia terrae</name>
    <dbReference type="NCBI Taxonomy" id="1811224"/>
    <lineage>
        <taxon>Bacteria</taxon>
        <taxon>Pseudomonadati</taxon>
        <taxon>Pseudomonadota</taxon>
        <taxon>Betaproteobacteria</taxon>
        <taxon>Burkholderiales</taxon>
        <taxon>Oxalobacteraceae</taxon>
        <taxon>Telluria group</taxon>
        <taxon>Massilia</taxon>
    </lineage>
</organism>
<accession>A0ABT2CTT8</accession>
<protein>
    <submittedName>
        <fullName evidence="2">Metallophosphoesterase</fullName>
    </submittedName>
</protein>
<dbReference type="CDD" id="cd00838">
    <property type="entry name" value="MPP_superfamily"/>
    <property type="match status" value="1"/>
</dbReference>
<gene>
    <name evidence="2" type="ORF">NX778_04865</name>
</gene>
<proteinExistence type="predicted"/>
<feature type="domain" description="Calcineurin-like phosphoesterase" evidence="1">
    <location>
        <begin position="116"/>
        <end position="351"/>
    </location>
</feature>
<dbReference type="PROSITE" id="PS51257">
    <property type="entry name" value="PROKAR_LIPOPROTEIN"/>
    <property type="match status" value="1"/>
</dbReference>
<dbReference type="Pfam" id="PF00149">
    <property type="entry name" value="Metallophos"/>
    <property type="match status" value="1"/>
</dbReference>
<dbReference type="Proteomes" id="UP001204621">
    <property type="component" value="Unassembled WGS sequence"/>
</dbReference>
<evidence type="ECO:0000259" key="1">
    <source>
        <dbReference type="Pfam" id="PF00149"/>
    </source>
</evidence>